<keyword evidence="5 6" id="KW-0472">Membrane</keyword>
<name>A0A839EFQ2_9MICO</name>
<evidence type="ECO:0000313" key="8">
    <source>
        <dbReference type="Proteomes" id="UP000585905"/>
    </source>
</evidence>
<dbReference type="PANTHER" id="PTHR30086:SF20">
    <property type="entry name" value="ARGININE EXPORTER PROTEIN ARGO-RELATED"/>
    <property type="match status" value="1"/>
</dbReference>
<dbReference type="PIRSF" id="PIRSF006324">
    <property type="entry name" value="LeuE"/>
    <property type="match status" value="1"/>
</dbReference>
<gene>
    <name evidence="7" type="ORF">FHX53_002681</name>
</gene>
<keyword evidence="2" id="KW-1003">Cell membrane</keyword>
<organism evidence="7 8">
    <name type="scientific">Microcella alkalica</name>
    <dbReference type="NCBI Taxonomy" id="355930"/>
    <lineage>
        <taxon>Bacteria</taxon>
        <taxon>Bacillati</taxon>
        <taxon>Actinomycetota</taxon>
        <taxon>Actinomycetes</taxon>
        <taxon>Micrococcales</taxon>
        <taxon>Microbacteriaceae</taxon>
        <taxon>Microcella</taxon>
    </lineage>
</organism>
<dbReference type="InterPro" id="IPR001123">
    <property type="entry name" value="LeuE-type"/>
</dbReference>
<dbReference type="AlphaFoldDB" id="A0A839EFQ2"/>
<evidence type="ECO:0000256" key="1">
    <source>
        <dbReference type="ARBA" id="ARBA00004651"/>
    </source>
</evidence>
<feature type="transmembrane region" description="Helical" evidence="6">
    <location>
        <begin position="66"/>
        <end position="87"/>
    </location>
</feature>
<evidence type="ECO:0000256" key="5">
    <source>
        <dbReference type="ARBA" id="ARBA00023136"/>
    </source>
</evidence>
<dbReference type="EMBL" id="JACGWX010000012">
    <property type="protein sequence ID" value="MBA8849064.1"/>
    <property type="molecule type" value="Genomic_DNA"/>
</dbReference>
<evidence type="ECO:0000313" key="7">
    <source>
        <dbReference type="EMBL" id="MBA8849064.1"/>
    </source>
</evidence>
<feature type="transmembrane region" description="Helical" evidence="6">
    <location>
        <begin position="189"/>
        <end position="207"/>
    </location>
</feature>
<feature type="transmembrane region" description="Helical" evidence="6">
    <location>
        <begin position="121"/>
        <end position="142"/>
    </location>
</feature>
<comment type="subcellular location">
    <subcellularLocation>
        <location evidence="1">Cell membrane</location>
        <topology evidence="1">Multi-pass membrane protein</topology>
    </subcellularLocation>
</comment>
<dbReference type="PANTHER" id="PTHR30086">
    <property type="entry name" value="ARGININE EXPORTER PROTEIN ARGO"/>
    <property type="match status" value="1"/>
</dbReference>
<evidence type="ECO:0000256" key="6">
    <source>
        <dbReference type="SAM" id="Phobius"/>
    </source>
</evidence>
<dbReference type="Pfam" id="PF01810">
    <property type="entry name" value="LysE"/>
    <property type="match status" value="1"/>
</dbReference>
<feature type="transmembrane region" description="Helical" evidence="6">
    <location>
        <begin position="148"/>
        <end position="177"/>
    </location>
</feature>
<dbReference type="GO" id="GO:0005886">
    <property type="term" value="C:plasma membrane"/>
    <property type="evidence" value="ECO:0007669"/>
    <property type="project" value="UniProtKB-SubCell"/>
</dbReference>
<sequence length="210" mass="21389">MSATEALWQFAIVAALLTITPGMDSALVLHAAIRHGRGPAFAAGAGICLGALVWGIAAALGLSALFAVSALAFTVLKVVGAAYLIFLGARMLWSAFRPGHAAAAPAAIAAPGIRAAATKGLLTTLLNPKVAVFYVAVLPAFLPADVPAALFGAALASIHALESAVWFTVLILGAQALRRWMARESTQRGIDVVTGLAFVGFGAALAFTEQ</sequence>
<evidence type="ECO:0000256" key="4">
    <source>
        <dbReference type="ARBA" id="ARBA00022989"/>
    </source>
</evidence>
<dbReference type="Proteomes" id="UP000585905">
    <property type="component" value="Unassembled WGS sequence"/>
</dbReference>
<keyword evidence="3 6" id="KW-0812">Transmembrane</keyword>
<keyword evidence="8" id="KW-1185">Reference proteome</keyword>
<reference evidence="7 8" key="1">
    <citation type="submission" date="2020-07" db="EMBL/GenBank/DDBJ databases">
        <title>Sequencing the genomes of 1000 actinobacteria strains.</title>
        <authorList>
            <person name="Klenk H.-P."/>
        </authorList>
    </citation>
    <scope>NUCLEOTIDE SEQUENCE [LARGE SCALE GENOMIC DNA]</scope>
    <source>
        <strain evidence="7 8">DSM 19663</strain>
    </source>
</reference>
<feature type="transmembrane region" description="Helical" evidence="6">
    <location>
        <begin position="41"/>
        <end position="60"/>
    </location>
</feature>
<protein>
    <submittedName>
        <fullName evidence="7">Threonine/homoserine/homoserine lactone efflux protein</fullName>
    </submittedName>
</protein>
<dbReference type="GO" id="GO:0015171">
    <property type="term" value="F:amino acid transmembrane transporter activity"/>
    <property type="evidence" value="ECO:0007669"/>
    <property type="project" value="TreeGrafter"/>
</dbReference>
<feature type="transmembrane region" description="Helical" evidence="6">
    <location>
        <begin position="6"/>
        <end position="29"/>
    </location>
</feature>
<evidence type="ECO:0000256" key="2">
    <source>
        <dbReference type="ARBA" id="ARBA00022475"/>
    </source>
</evidence>
<proteinExistence type="predicted"/>
<comment type="caution">
    <text evidence="7">The sequence shown here is derived from an EMBL/GenBank/DDBJ whole genome shotgun (WGS) entry which is preliminary data.</text>
</comment>
<accession>A0A839EFQ2</accession>
<keyword evidence="4 6" id="KW-1133">Transmembrane helix</keyword>
<evidence type="ECO:0000256" key="3">
    <source>
        <dbReference type="ARBA" id="ARBA00022692"/>
    </source>
</evidence>
<dbReference type="RefSeq" id="WP_182491883.1">
    <property type="nucleotide sequence ID" value="NZ_BAAAOV010000008.1"/>
</dbReference>